<dbReference type="SUPFAM" id="SSF51556">
    <property type="entry name" value="Metallo-dependent hydrolases"/>
    <property type="match status" value="1"/>
</dbReference>
<name>A0ABZ1WIU3_9ACTN</name>
<evidence type="ECO:0000313" key="10">
    <source>
        <dbReference type="Proteomes" id="UP001432014"/>
    </source>
</evidence>
<dbReference type="InterPro" id="IPR032466">
    <property type="entry name" value="Metal_Hydrolase"/>
</dbReference>
<protein>
    <recommendedName>
        <fullName evidence="3">adenosine deaminase</fullName>
        <ecNumber evidence="3">3.5.4.4</ecNumber>
    </recommendedName>
</protein>
<keyword evidence="4" id="KW-0479">Metal-binding</keyword>
<evidence type="ECO:0000256" key="6">
    <source>
        <dbReference type="ARBA" id="ARBA00022833"/>
    </source>
</evidence>
<dbReference type="EMBL" id="CP108482">
    <property type="protein sequence ID" value="WUS60584.1"/>
    <property type="molecule type" value="Genomic_DNA"/>
</dbReference>
<keyword evidence="7" id="KW-0732">Signal</keyword>
<feature type="chain" id="PRO_5046882050" description="adenosine deaminase" evidence="7">
    <location>
        <begin position="30"/>
        <end position="523"/>
    </location>
</feature>
<dbReference type="PANTHER" id="PTHR11409">
    <property type="entry name" value="ADENOSINE DEAMINASE"/>
    <property type="match status" value="1"/>
</dbReference>
<evidence type="ECO:0000256" key="7">
    <source>
        <dbReference type="SAM" id="SignalP"/>
    </source>
</evidence>
<dbReference type="InterPro" id="IPR006330">
    <property type="entry name" value="Ado/ade_deaminase"/>
</dbReference>
<comment type="similarity">
    <text evidence="2">Belongs to the metallo-dependent hydrolases superfamily. Adenosine and AMP deaminases family.</text>
</comment>
<comment type="cofactor">
    <cofactor evidence="1">
        <name>Zn(2+)</name>
        <dbReference type="ChEBI" id="CHEBI:29105"/>
    </cofactor>
</comment>
<accession>A0ABZ1WIU3</accession>
<proteinExistence type="inferred from homology"/>
<evidence type="ECO:0000256" key="2">
    <source>
        <dbReference type="ARBA" id="ARBA00006676"/>
    </source>
</evidence>
<dbReference type="Gene3D" id="3.20.20.140">
    <property type="entry name" value="Metal-dependent hydrolases"/>
    <property type="match status" value="1"/>
</dbReference>
<evidence type="ECO:0000313" key="9">
    <source>
        <dbReference type="EMBL" id="WUS60584.1"/>
    </source>
</evidence>
<gene>
    <name evidence="9" type="ORF">OG469_36920</name>
</gene>
<keyword evidence="6" id="KW-0862">Zinc</keyword>
<sequence>MITLRRTTVAAAVACAALLAPLLPAAAQAALPTGAAVRGAAEHRVNALLDRIRDDPQALRRFLQDLPKGGDLHNHLSGAVTTELLIQLAAEDGLCIDTATLTAQVAPCSATARPASDAVSDQAFRQEVIRAWSMQDFVPGPESGHDHFFATFGKFGEASWRHPGRMLAEVTDTMAAQQQSYLETMLTPASSSGAALAAKVGFDPDLAALREKLLADGGMAQVVADARGEADRMFAEYQATANCGGDRPAPGCAVTVRLISQASRASTPARVFTQLMLGMELASQDDRFVAVNLVQPEDYPASLENYDLQMQMLDFLHPLYPKAHITLHAGELVPGLVKPEDLRFHIRQAVLTGHAERIGHGVDIVHEDDSADLLNTLAERHTLIEVPLTSNEQILQVSGPDHPFPLYRRHGVPTALATDDPGVSRGDITEEYQKATTRYDLGYRDLKELARNSLEYGFLPGRSLWRDRDGFEPAPQCAGDEIGGAHPSAGCEALLAASPKAEQEWQQECEFRDFEAAVLQRGA</sequence>
<evidence type="ECO:0000256" key="5">
    <source>
        <dbReference type="ARBA" id="ARBA00022801"/>
    </source>
</evidence>
<feature type="domain" description="Adenosine deaminase" evidence="8">
    <location>
        <begin position="168"/>
        <end position="460"/>
    </location>
</feature>
<evidence type="ECO:0000259" key="8">
    <source>
        <dbReference type="Pfam" id="PF00962"/>
    </source>
</evidence>
<dbReference type="EC" id="3.5.4.4" evidence="3"/>
<keyword evidence="10" id="KW-1185">Reference proteome</keyword>
<evidence type="ECO:0000256" key="3">
    <source>
        <dbReference type="ARBA" id="ARBA00012784"/>
    </source>
</evidence>
<reference evidence="9 10" key="1">
    <citation type="submission" date="2022-10" db="EMBL/GenBank/DDBJ databases">
        <title>The complete genomes of actinobacterial strains from the NBC collection.</title>
        <authorList>
            <person name="Joergensen T.S."/>
            <person name="Alvarez Arevalo M."/>
            <person name="Sterndorff E.B."/>
            <person name="Faurdal D."/>
            <person name="Vuksanovic O."/>
            <person name="Mourched A.-S."/>
            <person name="Charusanti P."/>
            <person name="Shaw S."/>
            <person name="Blin K."/>
            <person name="Weber T."/>
        </authorList>
    </citation>
    <scope>NUCLEOTIDE SEQUENCE [LARGE SCALE GENOMIC DNA]</scope>
    <source>
        <strain evidence="9 10">NBC_01247</strain>
    </source>
</reference>
<dbReference type="PANTHER" id="PTHR11409:SF43">
    <property type="entry name" value="ADENOSINE DEAMINASE"/>
    <property type="match status" value="1"/>
</dbReference>
<keyword evidence="5" id="KW-0378">Hydrolase</keyword>
<feature type="signal peptide" evidence="7">
    <location>
        <begin position="1"/>
        <end position="29"/>
    </location>
</feature>
<dbReference type="InterPro" id="IPR001365">
    <property type="entry name" value="A_deaminase_dom"/>
</dbReference>
<evidence type="ECO:0000256" key="4">
    <source>
        <dbReference type="ARBA" id="ARBA00022723"/>
    </source>
</evidence>
<evidence type="ECO:0000256" key="1">
    <source>
        <dbReference type="ARBA" id="ARBA00001947"/>
    </source>
</evidence>
<dbReference type="Pfam" id="PF00962">
    <property type="entry name" value="A_deaminase"/>
    <property type="match status" value="1"/>
</dbReference>
<dbReference type="RefSeq" id="WP_329493310.1">
    <property type="nucleotide sequence ID" value="NZ_CP108460.1"/>
</dbReference>
<dbReference type="Proteomes" id="UP001432014">
    <property type="component" value="Chromosome"/>
</dbReference>
<organism evidence="9 10">
    <name type="scientific">Kitasatospora herbaricolor</name>
    <dbReference type="NCBI Taxonomy" id="68217"/>
    <lineage>
        <taxon>Bacteria</taxon>
        <taxon>Bacillati</taxon>
        <taxon>Actinomycetota</taxon>
        <taxon>Actinomycetes</taxon>
        <taxon>Kitasatosporales</taxon>
        <taxon>Streptomycetaceae</taxon>
        <taxon>Kitasatospora</taxon>
    </lineage>
</organism>